<dbReference type="KEGG" id="tta:Theth_1815"/>
<dbReference type="NCBIfam" id="TIGR01143">
    <property type="entry name" value="murF"/>
    <property type="match status" value="1"/>
</dbReference>
<feature type="domain" description="Mur ligase N-terminal catalytic" evidence="11">
    <location>
        <begin position="13"/>
        <end position="76"/>
    </location>
</feature>
<keyword evidence="2 14" id="KW-0436">Ligase</keyword>
<dbReference type="STRING" id="688269.Theth_1815"/>
<evidence type="ECO:0000256" key="4">
    <source>
        <dbReference type="ARBA" id="ARBA00022741"/>
    </source>
</evidence>
<dbReference type="HOGENOM" id="CLU_031507_1_2_0"/>
<reference evidence="14 15" key="1">
    <citation type="submission" date="2010-11" db="EMBL/GenBank/DDBJ databases">
        <title>The complete genome of Thermotoga thermarum DSM 5069.</title>
        <authorList>
            <consortium name="US DOE Joint Genome Institute (JGI-PGF)"/>
            <person name="Lucas S."/>
            <person name="Copeland A."/>
            <person name="Lapidus A."/>
            <person name="Bruce D."/>
            <person name="Goodwin L."/>
            <person name="Pitluck S."/>
            <person name="Kyrpides N."/>
            <person name="Mavromatis K."/>
            <person name="Ivanova N."/>
            <person name="Zeytun A."/>
            <person name="Brettin T."/>
            <person name="Detter J.C."/>
            <person name="Tapia R."/>
            <person name="Han C."/>
            <person name="Land M."/>
            <person name="Hauser L."/>
            <person name="Markowitz V."/>
            <person name="Cheng J.-F."/>
            <person name="Hugenholtz P."/>
            <person name="Woyke T."/>
            <person name="Wu D."/>
            <person name="Spring S."/>
            <person name="Schroeder M."/>
            <person name="Brambilla E."/>
            <person name="Klenk H.-P."/>
            <person name="Eisen J.A."/>
        </authorList>
    </citation>
    <scope>NUCLEOTIDE SEQUENCE [LARGE SCALE GENOMIC DNA]</scope>
    <source>
        <strain evidence="14 15">DSM 5069</strain>
    </source>
</reference>
<dbReference type="GO" id="GO:0005737">
    <property type="term" value="C:cytoplasm"/>
    <property type="evidence" value="ECO:0007669"/>
    <property type="project" value="UniProtKB-SubCell"/>
</dbReference>
<dbReference type="Pfam" id="PF02875">
    <property type="entry name" value="Mur_ligase_C"/>
    <property type="match status" value="1"/>
</dbReference>
<keyword evidence="15" id="KW-1185">Reference proteome</keyword>
<dbReference type="eggNOG" id="COG0770">
    <property type="taxonomic scope" value="Bacteria"/>
</dbReference>
<dbReference type="EC" id="6.3.2.10" evidence="10"/>
<dbReference type="PANTHER" id="PTHR43024:SF1">
    <property type="entry name" value="UDP-N-ACETYLMURAMOYL-TRIPEPTIDE--D-ALANYL-D-ALANINE LIGASE"/>
    <property type="match status" value="1"/>
</dbReference>
<keyword evidence="5" id="KW-0067">ATP-binding</keyword>
<keyword evidence="3 10" id="KW-0132">Cell division</keyword>
<evidence type="ECO:0000259" key="11">
    <source>
        <dbReference type="Pfam" id="PF01225"/>
    </source>
</evidence>
<evidence type="ECO:0000313" key="15">
    <source>
        <dbReference type="Proteomes" id="UP000006804"/>
    </source>
</evidence>
<evidence type="ECO:0000259" key="12">
    <source>
        <dbReference type="Pfam" id="PF02875"/>
    </source>
</evidence>
<dbReference type="EMBL" id="CP002351">
    <property type="protein sequence ID" value="AEH51857.1"/>
    <property type="molecule type" value="Genomic_DNA"/>
</dbReference>
<keyword evidence="4" id="KW-0547">Nucleotide-binding</keyword>
<dbReference type="InterPro" id="IPR035911">
    <property type="entry name" value="MurE/MurF_N"/>
</dbReference>
<comment type="pathway">
    <text evidence="10">Cell wall biogenesis; peptidoglycan biosynthesis.</text>
</comment>
<sequence precursor="true">MLLDLFENTTFVIDSRKVVPGCVFVALKGEKTDGHLYVREALEKGAKLAVVEKQVDAPSDKLVFVPSTVDFLAQLASYRLSKHNPLVIGITGSNGKTTTKEILFKLLENYGPFRNEGNLNTEIGLPLSIINGYLGQKIVILEMAMNKVGDIAKLCQVARPRIAVLLNVGSAHRGVAGGDEAILRGKLEIVENMAVDGTAVVLDDERIVSRIKGKNCVTFGYLKGDYQLISFEYKNLKTITVYSAKGKILKVELSNIWNTGQLTNLAAVFAVLDLLGLEVDLKKLEEFDFVPGRFKLVECKGIYIFDDCYNASLESFKVAVDTIKKVGKRAFAVVGSIKEQGEFSNQTHLELGKILEQLDGVIVYTKEPEIEVMKCSKEILRTSIVDEIVQKLSDILKAEDAVLFKASRAVEMEKVLQRFLEVLKC</sequence>
<dbReference type="InterPro" id="IPR004101">
    <property type="entry name" value="Mur_ligase_C"/>
</dbReference>
<evidence type="ECO:0000256" key="5">
    <source>
        <dbReference type="ARBA" id="ARBA00022840"/>
    </source>
</evidence>
<dbReference type="GO" id="GO:0008360">
    <property type="term" value="P:regulation of cell shape"/>
    <property type="evidence" value="ECO:0007669"/>
    <property type="project" value="UniProtKB-KW"/>
</dbReference>
<evidence type="ECO:0000256" key="8">
    <source>
        <dbReference type="ARBA" id="ARBA00023306"/>
    </source>
</evidence>
<dbReference type="PANTHER" id="PTHR43024">
    <property type="entry name" value="UDP-N-ACETYLMURAMOYL-TRIPEPTIDE--D-ALANYL-D-ALANINE LIGASE"/>
    <property type="match status" value="1"/>
</dbReference>
<evidence type="ECO:0000256" key="10">
    <source>
        <dbReference type="RuleBase" id="RU004136"/>
    </source>
</evidence>
<evidence type="ECO:0000259" key="13">
    <source>
        <dbReference type="Pfam" id="PF08245"/>
    </source>
</evidence>
<evidence type="ECO:0000256" key="1">
    <source>
        <dbReference type="ARBA" id="ARBA00022490"/>
    </source>
</evidence>
<dbReference type="InterPro" id="IPR005863">
    <property type="entry name" value="UDP-N-AcMur_synth"/>
</dbReference>
<feature type="domain" description="Mur ligase C-terminal" evidence="12">
    <location>
        <begin position="292"/>
        <end position="408"/>
    </location>
</feature>
<accession>F7YW85</accession>
<dbReference type="InterPro" id="IPR051046">
    <property type="entry name" value="MurCDEF_CellWall_CoF430Synth"/>
</dbReference>
<comment type="catalytic activity">
    <reaction evidence="10">
        <text>D-alanyl-D-alanine + UDP-N-acetyl-alpha-D-muramoyl-L-alanyl-gamma-D-glutamyl-meso-2,6-diaminopimelate + ATP = UDP-N-acetyl-alpha-D-muramoyl-L-alanyl-gamma-D-glutamyl-meso-2,6-diaminopimeloyl-D-alanyl-D-alanine + ADP + phosphate + H(+)</text>
        <dbReference type="Rhea" id="RHEA:28374"/>
        <dbReference type="ChEBI" id="CHEBI:15378"/>
        <dbReference type="ChEBI" id="CHEBI:30616"/>
        <dbReference type="ChEBI" id="CHEBI:43474"/>
        <dbReference type="ChEBI" id="CHEBI:57822"/>
        <dbReference type="ChEBI" id="CHEBI:61386"/>
        <dbReference type="ChEBI" id="CHEBI:83905"/>
        <dbReference type="ChEBI" id="CHEBI:456216"/>
        <dbReference type="EC" id="6.3.2.10"/>
    </reaction>
</comment>
<name>F7YW85_9THEM</name>
<organism evidence="14 15">
    <name type="scientific">Pseudothermotoga thermarum DSM 5069</name>
    <dbReference type="NCBI Taxonomy" id="688269"/>
    <lineage>
        <taxon>Bacteria</taxon>
        <taxon>Thermotogati</taxon>
        <taxon>Thermotogota</taxon>
        <taxon>Thermotogae</taxon>
        <taxon>Thermotogales</taxon>
        <taxon>Thermotogaceae</taxon>
        <taxon>Pseudothermotoga</taxon>
    </lineage>
</organism>
<dbReference type="InterPro" id="IPR036615">
    <property type="entry name" value="Mur_ligase_C_dom_sf"/>
</dbReference>
<dbReference type="Pfam" id="PF08245">
    <property type="entry name" value="Mur_ligase_M"/>
    <property type="match status" value="1"/>
</dbReference>
<feature type="domain" description="Mur ligase central" evidence="13">
    <location>
        <begin position="90"/>
        <end position="271"/>
    </location>
</feature>
<comment type="function">
    <text evidence="10">Involved in cell wall formation. Catalyzes the final step in the synthesis of UDP-N-acetylmuramoyl-pentapeptide, the precursor of murein.</text>
</comment>
<dbReference type="GO" id="GO:0047480">
    <property type="term" value="F:UDP-N-acetylmuramoyl-tripeptide-D-alanyl-D-alanine ligase activity"/>
    <property type="evidence" value="ECO:0007669"/>
    <property type="project" value="UniProtKB-EC"/>
</dbReference>
<evidence type="ECO:0000256" key="2">
    <source>
        <dbReference type="ARBA" id="ARBA00022598"/>
    </source>
</evidence>
<dbReference type="RefSeq" id="WP_013933065.1">
    <property type="nucleotide sequence ID" value="NC_015707.1"/>
</dbReference>
<keyword evidence="8 10" id="KW-0131">Cell cycle</keyword>
<dbReference type="SUPFAM" id="SSF53244">
    <property type="entry name" value="MurD-like peptide ligases, peptide-binding domain"/>
    <property type="match status" value="1"/>
</dbReference>
<dbReference type="Gene3D" id="3.40.1390.10">
    <property type="entry name" value="MurE/MurF, N-terminal domain"/>
    <property type="match status" value="1"/>
</dbReference>
<evidence type="ECO:0000256" key="6">
    <source>
        <dbReference type="ARBA" id="ARBA00022960"/>
    </source>
</evidence>
<dbReference type="InterPro" id="IPR000713">
    <property type="entry name" value="Mur_ligase_N"/>
</dbReference>
<dbReference type="Gene3D" id="3.40.1190.10">
    <property type="entry name" value="Mur-like, catalytic domain"/>
    <property type="match status" value="1"/>
</dbReference>
<keyword evidence="1" id="KW-0963">Cytoplasm</keyword>
<dbReference type="GO" id="GO:0009252">
    <property type="term" value="P:peptidoglycan biosynthetic process"/>
    <property type="evidence" value="ECO:0007669"/>
    <property type="project" value="UniProtKB-UniPathway"/>
</dbReference>
<dbReference type="Pfam" id="PF01225">
    <property type="entry name" value="Mur_ligase"/>
    <property type="match status" value="1"/>
</dbReference>
<dbReference type="SUPFAM" id="SSF63418">
    <property type="entry name" value="MurE/MurF N-terminal domain"/>
    <property type="match status" value="1"/>
</dbReference>
<evidence type="ECO:0000256" key="7">
    <source>
        <dbReference type="ARBA" id="ARBA00022984"/>
    </source>
</evidence>
<dbReference type="AlphaFoldDB" id="F7YW85"/>
<proteinExistence type="predicted"/>
<evidence type="ECO:0000256" key="9">
    <source>
        <dbReference type="ARBA" id="ARBA00023316"/>
    </source>
</evidence>
<dbReference type="PATRIC" id="fig|688269.3.peg.1869"/>
<evidence type="ECO:0000313" key="14">
    <source>
        <dbReference type="EMBL" id="AEH51857.1"/>
    </source>
</evidence>
<dbReference type="GO" id="GO:0008766">
    <property type="term" value="F:UDP-N-acetylmuramoylalanyl-D-glutamyl-2,6-diaminopimelate-D-alanyl-D-alanine ligase activity"/>
    <property type="evidence" value="ECO:0007669"/>
    <property type="project" value="RHEA"/>
</dbReference>
<dbReference type="InterPro" id="IPR036565">
    <property type="entry name" value="Mur-like_cat_sf"/>
</dbReference>
<dbReference type="GO" id="GO:0071555">
    <property type="term" value="P:cell wall organization"/>
    <property type="evidence" value="ECO:0007669"/>
    <property type="project" value="UniProtKB-KW"/>
</dbReference>
<keyword evidence="9 10" id="KW-0961">Cell wall biogenesis/degradation</keyword>
<gene>
    <name evidence="14" type="ORF">Theth_1815</name>
</gene>
<dbReference type="InterPro" id="IPR013221">
    <property type="entry name" value="Mur_ligase_cen"/>
</dbReference>
<dbReference type="UniPathway" id="UPA00219"/>
<comment type="subcellular location">
    <subcellularLocation>
        <location evidence="10">Cytoplasm</location>
    </subcellularLocation>
</comment>
<protein>
    <recommendedName>
        <fullName evidence="10">UDP-N-acetylmuramoyl-tripeptide--D-alanyl-D-alanine ligase</fullName>
        <ecNumber evidence="10">6.3.2.10</ecNumber>
    </recommendedName>
</protein>
<dbReference type="Gene3D" id="3.90.190.20">
    <property type="entry name" value="Mur ligase, C-terminal domain"/>
    <property type="match status" value="1"/>
</dbReference>
<keyword evidence="6 10" id="KW-0133">Cell shape</keyword>
<dbReference type="SUPFAM" id="SSF53623">
    <property type="entry name" value="MurD-like peptide ligases, catalytic domain"/>
    <property type="match status" value="1"/>
</dbReference>
<dbReference type="GO" id="GO:0005524">
    <property type="term" value="F:ATP binding"/>
    <property type="evidence" value="ECO:0007669"/>
    <property type="project" value="UniProtKB-KW"/>
</dbReference>
<keyword evidence="7 10" id="KW-0573">Peptidoglycan synthesis</keyword>
<dbReference type="GO" id="GO:0051301">
    <property type="term" value="P:cell division"/>
    <property type="evidence" value="ECO:0007669"/>
    <property type="project" value="UniProtKB-KW"/>
</dbReference>
<dbReference type="Proteomes" id="UP000006804">
    <property type="component" value="Chromosome"/>
</dbReference>
<evidence type="ECO:0000256" key="3">
    <source>
        <dbReference type="ARBA" id="ARBA00022618"/>
    </source>
</evidence>